<dbReference type="Proteomes" id="UP000663834">
    <property type="component" value="Unassembled WGS sequence"/>
</dbReference>
<reference evidence="3" key="1">
    <citation type="submission" date="2021-02" db="EMBL/GenBank/DDBJ databases">
        <authorList>
            <person name="Nowell W R."/>
        </authorList>
    </citation>
    <scope>NUCLEOTIDE SEQUENCE</scope>
</reference>
<accession>A0A816ATZ9</accession>
<dbReference type="OrthoDB" id="10017681at2759"/>
<dbReference type="EMBL" id="CAJNOW010011738">
    <property type="protein sequence ID" value="CAF1601905.1"/>
    <property type="molecule type" value="Genomic_DNA"/>
</dbReference>
<feature type="transmembrane region" description="Helical" evidence="2">
    <location>
        <begin position="217"/>
        <end position="241"/>
    </location>
</feature>
<keyword evidence="2" id="KW-1133">Transmembrane helix</keyword>
<protein>
    <submittedName>
        <fullName evidence="3">Uncharacterized protein</fullName>
    </submittedName>
</protein>
<evidence type="ECO:0000256" key="1">
    <source>
        <dbReference type="SAM" id="MobiDB-lite"/>
    </source>
</evidence>
<sequence>MSAFQSTWDTDVHEYRSSWDESASEENKQVDPPDTDVHEYRSSWDESASEENKQVDPPNAEVALSLIKIQLIGVAVVLLLILATVLPLTFILTGISTNTTATARIAKSFELQSLICGNMKVFESADFSGNDLATLPSMNYNTCCASCLTTAYSLPHYIALLYVSHVYRSLNHKQYVKKKLKKNMYNRTHMLETIYEVDEDLISNDDSLKFATPRSRLSYYICLCLIAGFFFVVSIIIAISLNPSHLSNISRNLPLSSKDKLKLSNEIINHLDNFSQEINEQLDFHSNRITFFTSTISNSSLDVQNQNTILLIYGHLQYPQSCIDHISCKKKLHSKFELSFTKLSNFLTTIELSSHHEKQIHLDWCNLIDNSATMLLVSLASFKSKNQNTTSDYNVCENIDQHILNSNTTDDLIPLPLSVTVDNQKLKHHNEAHKNSLSSEEEILINYSASKQCSKYTDNNNKNQYERPKHCHHDTSTKYITI</sequence>
<comment type="caution">
    <text evidence="3">The sequence shown here is derived from an EMBL/GenBank/DDBJ whole genome shotgun (WGS) entry which is preliminary data.</text>
</comment>
<organism evidence="3 4">
    <name type="scientific">Rotaria magnacalcarata</name>
    <dbReference type="NCBI Taxonomy" id="392030"/>
    <lineage>
        <taxon>Eukaryota</taxon>
        <taxon>Metazoa</taxon>
        <taxon>Spiralia</taxon>
        <taxon>Gnathifera</taxon>
        <taxon>Rotifera</taxon>
        <taxon>Eurotatoria</taxon>
        <taxon>Bdelloidea</taxon>
        <taxon>Philodinida</taxon>
        <taxon>Philodinidae</taxon>
        <taxon>Rotaria</taxon>
    </lineage>
</organism>
<evidence type="ECO:0000256" key="2">
    <source>
        <dbReference type="SAM" id="Phobius"/>
    </source>
</evidence>
<feature type="compositionally biased region" description="Basic and acidic residues" evidence="1">
    <location>
        <begin position="10"/>
        <end position="54"/>
    </location>
</feature>
<dbReference type="AlphaFoldDB" id="A0A816ATZ9"/>
<keyword evidence="2" id="KW-0812">Transmembrane</keyword>
<keyword evidence="2" id="KW-0472">Membrane</keyword>
<evidence type="ECO:0000313" key="4">
    <source>
        <dbReference type="Proteomes" id="UP000663834"/>
    </source>
</evidence>
<gene>
    <name evidence="3" type="ORF">KQP761_LOCUS22386</name>
</gene>
<name>A0A816ATZ9_9BILA</name>
<proteinExistence type="predicted"/>
<evidence type="ECO:0000313" key="3">
    <source>
        <dbReference type="EMBL" id="CAF1601905.1"/>
    </source>
</evidence>
<feature type="region of interest" description="Disordered" evidence="1">
    <location>
        <begin position="1"/>
        <end position="56"/>
    </location>
</feature>
<feature type="transmembrane region" description="Helical" evidence="2">
    <location>
        <begin position="71"/>
        <end position="95"/>
    </location>
</feature>